<dbReference type="Gene3D" id="1.10.8.60">
    <property type="match status" value="1"/>
</dbReference>
<dbReference type="GO" id="GO:0016887">
    <property type="term" value="F:ATP hydrolysis activity"/>
    <property type="evidence" value="ECO:0007669"/>
    <property type="project" value="InterPro"/>
</dbReference>
<dbReference type="Gene3D" id="3.40.50.300">
    <property type="entry name" value="P-loop containing nucleotide triphosphate hydrolases"/>
    <property type="match status" value="1"/>
</dbReference>
<evidence type="ECO:0000256" key="3">
    <source>
        <dbReference type="ARBA" id="ARBA00022787"/>
    </source>
</evidence>
<evidence type="ECO:0000259" key="7">
    <source>
        <dbReference type="SMART" id="SM00382"/>
    </source>
</evidence>
<dbReference type="OrthoDB" id="413122at2759"/>
<sequence>MSDYGMRFDRYDVLSVLTRLGIACGVSYVTVKVMMDLLDPTRKQKADAQKKAELLLSKLNIQRNLKLTEHELMIASQLLEPKSLLTTWEDIGGLTETIKELRETVILPLINRKLFNSRLLQPPKGVLLHGPPGCGKTLLARATASESGMQFINLQVSILTDKWYGESQKLAAAVFSLAVKIQPCIVFIDEIDCFLRTRTGFDHEATAMMKSQFLSLWDGIATRNDCMVVVMGATNRPSDLDSAILRRMPCVFRVNLPNQPQRESILRLMLRNESVSDDVNLETLAGRTDGFSGSDLYELCRTAAITRVREVCNSGNMPLPDGLRAMTKVDFDVALKKLKSSSVHGLALSHSPGPD</sequence>
<evidence type="ECO:0000313" key="8">
    <source>
        <dbReference type="EMBL" id="CAD7277835.1"/>
    </source>
</evidence>
<dbReference type="AlphaFoldDB" id="A0A7R9BPL8"/>
<keyword evidence="4 6" id="KW-0067">ATP-binding</keyword>
<keyword evidence="3" id="KW-0472">Membrane</keyword>
<dbReference type="InterPro" id="IPR003960">
    <property type="entry name" value="ATPase_AAA_CS"/>
</dbReference>
<protein>
    <recommendedName>
        <fullName evidence="7">AAA+ ATPase domain-containing protein</fullName>
    </recommendedName>
</protein>
<dbReference type="FunFam" id="3.40.50.300:FF:000538">
    <property type="entry name" value="ATPase family AAA domain-containing protein 1"/>
    <property type="match status" value="1"/>
</dbReference>
<dbReference type="EMBL" id="OA883065">
    <property type="protein sequence ID" value="CAD7277835.1"/>
    <property type="molecule type" value="Genomic_DNA"/>
</dbReference>
<dbReference type="Pfam" id="PF17862">
    <property type="entry name" value="AAA_lid_3"/>
    <property type="match status" value="1"/>
</dbReference>
<gene>
    <name evidence="8" type="ORF">NMOB1V02_LOCUS5558</name>
</gene>
<dbReference type="GO" id="GO:0005524">
    <property type="term" value="F:ATP binding"/>
    <property type="evidence" value="ECO:0007669"/>
    <property type="project" value="UniProtKB-KW"/>
</dbReference>
<dbReference type="Pfam" id="PF00004">
    <property type="entry name" value="AAA"/>
    <property type="match status" value="1"/>
</dbReference>
<feature type="domain" description="AAA+ ATPase" evidence="7">
    <location>
        <begin position="122"/>
        <end position="258"/>
    </location>
</feature>
<reference evidence="8" key="1">
    <citation type="submission" date="2020-11" db="EMBL/GenBank/DDBJ databases">
        <authorList>
            <person name="Tran Van P."/>
        </authorList>
    </citation>
    <scope>NUCLEOTIDE SEQUENCE</scope>
</reference>
<dbReference type="Proteomes" id="UP000678499">
    <property type="component" value="Unassembled WGS sequence"/>
</dbReference>
<evidence type="ECO:0000256" key="6">
    <source>
        <dbReference type="RuleBase" id="RU003651"/>
    </source>
</evidence>
<dbReference type="InterPro" id="IPR041569">
    <property type="entry name" value="AAA_lid_3"/>
</dbReference>
<keyword evidence="9" id="KW-1185">Reference proteome</keyword>
<dbReference type="InterPro" id="IPR027417">
    <property type="entry name" value="P-loop_NTPase"/>
</dbReference>
<dbReference type="EMBL" id="CAJPEX010001028">
    <property type="protein sequence ID" value="CAG0917987.1"/>
    <property type="molecule type" value="Genomic_DNA"/>
</dbReference>
<name>A0A7R9BPL8_9CRUS</name>
<comment type="similarity">
    <text evidence="6">Belongs to the AAA ATPase family.</text>
</comment>
<dbReference type="InterPro" id="IPR003593">
    <property type="entry name" value="AAA+_ATPase"/>
</dbReference>
<evidence type="ECO:0000256" key="1">
    <source>
        <dbReference type="ARBA" id="ARBA00004572"/>
    </source>
</evidence>
<dbReference type="SUPFAM" id="SSF52540">
    <property type="entry name" value="P-loop containing nucleoside triphosphate hydrolases"/>
    <property type="match status" value="1"/>
</dbReference>
<dbReference type="PANTHER" id="PTHR45644">
    <property type="entry name" value="AAA ATPASE, PUTATIVE (AFU_ORTHOLOGUE AFUA_2G12920)-RELATED-RELATED"/>
    <property type="match status" value="1"/>
</dbReference>
<keyword evidence="2 6" id="KW-0547">Nucleotide-binding</keyword>
<evidence type="ECO:0000256" key="4">
    <source>
        <dbReference type="ARBA" id="ARBA00022840"/>
    </source>
</evidence>
<dbReference type="PROSITE" id="PS00674">
    <property type="entry name" value="AAA"/>
    <property type="match status" value="1"/>
</dbReference>
<evidence type="ECO:0000313" key="9">
    <source>
        <dbReference type="Proteomes" id="UP000678499"/>
    </source>
</evidence>
<dbReference type="InterPro" id="IPR051701">
    <property type="entry name" value="Mito_OM_Translocase_MSP1"/>
</dbReference>
<dbReference type="GO" id="GO:0140570">
    <property type="term" value="P:extraction of mislocalized protein from mitochondrial outer membrane"/>
    <property type="evidence" value="ECO:0007669"/>
    <property type="project" value="TreeGrafter"/>
</dbReference>
<keyword evidence="5" id="KW-0496">Mitochondrion</keyword>
<dbReference type="PANTHER" id="PTHR45644:SF3">
    <property type="entry name" value="FI08533P-RELATED"/>
    <property type="match status" value="1"/>
</dbReference>
<accession>A0A7R9BPL8</accession>
<evidence type="ECO:0000256" key="5">
    <source>
        <dbReference type="ARBA" id="ARBA00023128"/>
    </source>
</evidence>
<dbReference type="GO" id="GO:0005741">
    <property type="term" value="C:mitochondrial outer membrane"/>
    <property type="evidence" value="ECO:0007669"/>
    <property type="project" value="UniProtKB-SubCell"/>
</dbReference>
<keyword evidence="3" id="KW-1000">Mitochondrion outer membrane</keyword>
<comment type="subcellular location">
    <subcellularLocation>
        <location evidence="1">Mitochondrion outer membrane</location>
        <topology evidence="1">Single-pass membrane protein</topology>
    </subcellularLocation>
</comment>
<organism evidence="8">
    <name type="scientific">Notodromas monacha</name>
    <dbReference type="NCBI Taxonomy" id="399045"/>
    <lineage>
        <taxon>Eukaryota</taxon>
        <taxon>Metazoa</taxon>
        <taxon>Ecdysozoa</taxon>
        <taxon>Arthropoda</taxon>
        <taxon>Crustacea</taxon>
        <taxon>Oligostraca</taxon>
        <taxon>Ostracoda</taxon>
        <taxon>Podocopa</taxon>
        <taxon>Podocopida</taxon>
        <taxon>Cypridocopina</taxon>
        <taxon>Cypridoidea</taxon>
        <taxon>Cyprididae</taxon>
        <taxon>Notodromas</taxon>
    </lineage>
</organism>
<dbReference type="InterPro" id="IPR003959">
    <property type="entry name" value="ATPase_AAA_core"/>
</dbReference>
<dbReference type="SMART" id="SM00382">
    <property type="entry name" value="AAA"/>
    <property type="match status" value="1"/>
</dbReference>
<evidence type="ECO:0000256" key="2">
    <source>
        <dbReference type="ARBA" id="ARBA00022741"/>
    </source>
</evidence>
<proteinExistence type="inferred from homology"/>